<dbReference type="EMBL" id="AZST01001850">
    <property type="protein sequence ID" value="KEP45403.1"/>
    <property type="molecule type" value="Genomic_DNA"/>
</dbReference>
<dbReference type="OrthoDB" id="3208378at2759"/>
<dbReference type="STRING" id="1423351.A0A074RKZ6"/>
<proteinExistence type="predicted"/>
<reference evidence="2 3" key="1">
    <citation type="submission" date="2013-12" db="EMBL/GenBank/DDBJ databases">
        <authorList>
            <person name="Cubeta M."/>
            <person name="Pakala S."/>
            <person name="Fedorova N."/>
            <person name="Thomas E."/>
            <person name="Dean R."/>
            <person name="Jabaji S."/>
            <person name="Neate S."/>
            <person name="Toda T."/>
            <person name="Tavantzis S."/>
            <person name="Vilgalys R."/>
            <person name="Bharathan N."/>
            <person name="Pakala S."/>
            <person name="Losada L.S."/>
            <person name="Zafar N."/>
            <person name="Nierman W."/>
        </authorList>
    </citation>
    <scope>NUCLEOTIDE SEQUENCE [LARGE SCALE GENOMIC DNA]</scope>
    <source>
        <strain evidence="2 3">123E</strain>
    </source>
</reference>
<dbReference type="Proteomes" id="UP000027456">
    <property type="component" value="Unassembled WGS sequence"/>
</dbReference>
<dbReference type="AlphaFoldDB" id="A0A074RKZ6"/>
<dbReference type="HOGENOM" id="CLU_026866_0_0_1"/>
<evidence type="ECO:0000313" key="2">
    <source>
        <dbReference type="EMBL" id="KEP45403.1"/>
    </source>
</evidence>
<comment type="caution">
    <text evidence="2">The sequence shown here is derived from an EMBL/GenBank/DDBJ whole genome shotgun (WGS) entry which is preliminary data.</text>
</comment>
<feature type="transmembrane region" description="Helical" evidence="1">
    <location>
        <begin position="499"/>
        <end position="518"/>
    </location>
</feature>
<keyword evidence="1 2" id="KW-0812">Transmembrane</keyword>
<organism evidence="2 3">
    <name type="scientific">Rhizoctonia solani 123E</name>
    <dbReference type="NCBI Taxonomy" id="1423351"/>
    <lineage>
        <taxon>Eukaryota</taxon>
        <taxon>Fungi</taxon>
        <taxon>Dikarya</taxon>
        <taxon>Basidiomycota</taxon>
        <taxon>Agaricomycotina</taxon>
        <taxon>Agaricomycetes</taxon>
        <taxon>Cantharellales</taxon>
        <taxon>Ceratobasidiaceae</taxon>
        <taxon>Rhizoctonia</taxon>
    </lineage>
</organism>
<keyword evidence="1" id="KW-0472">Membrane</keyword>
<evidence type="ECO:0000313" key="3">
    <source>
        <dbReference type="Proteomes" id="UP000027456"/>
    </source>
</evidence>
<accession>A0A074RKZ6</accession>
<keyword evidence="1" id="KW-1133">Transmembrane helix</keyword>
<sequence>MDARYSNLPYMTPDLTPVILTESKTTPDKYNGELEDVATTRRCSFMGGARAVWAMISHLILSVGVAIFVLIYIEGHHFNLTERSPIVNVLGGTRVAPFLPMQSDIVTLLSGMIAILKCTLGAWIASLCWNIALLLMERRGLAHRDLQTLLQYGVLAPGAYSRDWSTWLIGSLLLAGLVANLSSPALTGSISWAPSNRLVHGLSIDPVPVYSVEDGSLTELSPYYVENYGVRESAALNIAGSIGWGRDTEKSVLKRYMRTVEGLAINSTLENATLPYFQVHSIHWIERREEIPFMRDGALPGSVMRRTFDYTPTTFPGFMPGDMVLIPNTTTNWSSDPLESTIVHDTRLLLLYYAYDQDNETYSITRGLPSNAYELHTDGYYTAYAWVTFTAGVGKCKAHSCIVSSPQAIRNNTPIELEPHQLTFQALSMALVMSINLSTQNNSLPSSWDNIDDYIEAALVRSYSGAWGLLTGILQTAVLNASYVPSVPSLLATVDLRRVYIWLGTQLVVTALSALFLITRSRVSKYPLLGDTCLAAFYLDTTAVPLDESVSSIHGVRKIEKRGDRLMVKA</sequence>
<keyword evidence="3" id="KW-1185">Reference proteome</keyword>
<protein>
    <submittedName>
        <fullName evidence="2">Putative transmembrane protein</fullName>
    </submittedName>
</protein>
<gene>
    <name evidence="2" type="ORF">V565_277780</name>
</gene>
<feature type="transmembrane region" description="Helical" evidence="1">
    <location>
        <begin position="51"/>
        <end position="73"/>
    </location>
</feature>
<evidence type="ECO:0000256" key="1">
    <source>
        <dbReference type="SAM" id="Phobius"/>
    </source>
</evidence>
<name>A0A074RKZ6_9AGAM</name>
<feature type="transmembrane region" description="Helical" evidence="1">
    <location>
        <begin position="105"/>
        <end position="135"/>
    </location>
</feature>
<feature type="transmembrane region" description="Helical" evidence="1">
    <location>
        <begin position="466"/>
        <end position="484"/>
    </location>
</feature>